<dbReference type="PROSITE" id="PS00052">
    <property type="entry name" value="RIBOSOMAL_S7"/>
    <property type="match status" value="1"/>
</dbReference>
<evidence type="ECO:0000259" key="8">
    <source>
        <dbReference type="Pfam" id="PF00177"/>
    </source>
</evidence>
<keyword evidence="6" id="KW-0820">tRNA-binding</keyword>
<dbReference type="InterPro" id="IPR020606">
    <property type="entry name" value="Ribosomal_uS7_CS"/>
</dbReference>
<keyword evidence="2 6" id="KW-0699">rRNA-binding</keyword>
<evidence type="ECO:0000256" key="6">
    <source>
        <dbReference type="HAMAP-Rule" id="MF_00480"/>
    </source>
</evidence>
<keyword evidence="4 6" id="KW-0689">Ribosomal protein</keyword>
<protein>
    <recommendedName>
        <fullName evidence="6">Small ribosomal subunit protein uS7</fullName>
    </recommendedName>
</protein>
<comment type="caution">
    <text evidence="9">The sequence shown here is derived from an EMBL/GenBank/DDBJ whole genome shotgun (WGS) entry which is preliminary data.</text>
</comment>
<accession>A0A2H0RM19</accession>
<evidence type="ECO:0000256" key="1">
    <source>
        <dbReference type="ARBA" id="ARBA00007151"/>
    </source>
</evidence>
<dbReference type="InterPro" id="IPR023798">
    <property type="entry name" value="Ribosomal_uS7_dom"/>
</dbReference>
<comment type="subunit">
    <text evidence="6">Part of the 30S ribosomal subunit. Contacts proteins S9 and S11.</text>
</comment>
<dbReference type="Proteomes" id="UP000230084">
    <property type="component" value="Unassembled WGS sequence"/>
</dbReference>
<organism evidence="9 10">
    <name type="scientific">Candidatus Uhrbacteria bacterium CG10_big_fil_rev_8_21_14_0_10_50_16</name>
    <dbReference type="NCBI Taxonomy" id="1975039"/>
    <lineage>
        <taxon>Bacteria</taxon>
        <taxon>Candidatus Uhriibacteriota</taxon>
    </lineage>
</organism>
<dbReference type="GO" id="GO:0006412">
    <property type="term" value="P:translation"/>
    <property type="evidence" value="ECO:0007669"/>
    <property type="project" value="UniProtKB-UniRule"/>
</dbReference>
<comment type="similarity">
    <text evidence="1 6 7">Belongs to the universal ribosomal protein uS7 family.</text>
</comment>
<dbReference type="FunFam" id="1.10.455.10:FF:000001">
    <property type="entry name" value="30S ribosomal protein S7"/>
    <property type="match status" value="1"/>
</dbReference>
<dbReference type="GO" id="GO:0019843">
    <property type="term" value="F:rRNA binding"/>
    <property type="evidence" value="ECO:0007669"/>
    <property type="project" value="UniProtKB-UniRule"/>
</dbReference>
<evidence type="ECO:0000256" key="3">
    <source>
        <dbReference type="ARBA" id="ARBA00022884"/>
    </source>
</evidence>
<evidence type="ECO:0000256" key="7">
    <source>
        <dbReference type="RuleBase" id="RU003619"/>
    </source>
</evidence>
<keyword evidence="3 6" id="KW-0694">RNA-binding</keyword>
<dbReference type="InterPro" id="IPR000235">
    <property type="entry name" value="Ribosomal_uS7"/>
</dbReference>
<evidence type="ECO:0000256" key="2">
    <source>
        <dbReference type="ARBA" id="ARBA00022730"/>
    </source>
</evidence>
<dbReference type="InterPro" id="IPR005717">
    <property type="entry name" value="Ribosomal_uS7_bac/org-type"/>
</dbReference>
<dbReference type="NCBIfam" id="TIGR01029">
    <property type="entry name" value="rpsG_bact"/>
    <property type="match status" value="1"/>
</dbReference>
<dbReference type="EMBL" id="PCYM01000005">
    <property type="protein sequence ID" value="PIR47543.1"/>
    <property type="molecule type" value="Genomic_DNA"/>
</dbReference>
<evidence type="ECO:0000313" key="10">
    <source>
        <dbReference type="Proteomes" id="UP000230084"/>
    </source>
</evidence>
<dbReference type="PANTHER" id="PTHR11205">
    <property type="entry name" value="RIBOSOMAL PROTEIN S7"/>
    <property type="match status" value="1"/>
</dbReference>
<dbReference type="AlphaFoldDB" id="A0A2H0RM19"/>
<dbReference type="HAMAP" id="MF_00480_B">
    <property type="entry name" value="Ribosomal_uS7_B"/>
    <property type="match status" value="1"/>
</dbReference>
<dbReference type="CDD" id="cd14869">
    <property type="entry name" value="uS7_Bacteria"/>
    <property type="match status" value="1"/>
</dbReference>
<feature type="domain" description="Small ribosomal subunit protein uS7" evidence="8">
    <location>
        <begin position="2"/>
        <end position="148"/>
    </location>
</feature>
<evidence type="ECO:0000256" key="5">
    <source>
        <dbReference type="ARBA" id="ARBA00023274"/>
    </source>
</evidence>
<dbReference type="SUPFAM" id="SSF47973">
    <property type="entry name" value="Ribosomal protein S7"/>
    <property type="match status" value="1"/>
</dbReference>
<keyword evidence="5 6" id="KW-0687">Ribonucleoprotein</keyword>
<sequence length="155" mass="17241">MRGKKAPKRIVNPDPKFGNMMVAKLINYVMLDGKKTIAQDVVYNAFALISEKSKVDPIDIFTQAMDNVMPNLEVKSKRVGGANYQIPMPVRGDRRISLAFRWILNASRSKKGSPMAERLASELMEAAEGTGAAVKKKEDVQRMAEANKAFAHFAR</sequence>
<gene>
    <name evidence="6" type="primary">rpsG</name>
    <name evidence="9" type="ORF">COV06_02565</name>
</gene>
<proteinExistence type="inferred from homology"/>
<dbReference type="GO" id="GO:0003735">
    <property type="term" value="F:structural constituent of ribosome"/>
    <property type="evidence" value="ECO:0007669"/>
    <property type="project" value="InterPro"/>
</dbReference>
<dbReference type="GO" id="GO:0000049">
    <property type="term" value="F:tRNA binding"/>
    <property type="evidence" value="ECO:0007669"/>
    <property type="project" value="UniProtKB-UniRule"/>
</dbReference>
<evidence type="ECO:0000313" key="9">
    <source>
        <dbReference type="EMBL" id="PIR47543.1"/>
    </source>
</evidence>
<dbReference type="PIRSF" id="PIRSF002122">
    <property type="entry name" value="RPS7p_RPS7a_RPS5e_RPS7o"/>
    <property type="match status" value="1"/>
</dbReference>
<dbReference type="InterPro" id="IPR036823">
    <property type="entry name" value="Ribosomal_uS7_dom_sf"/>
</dbReference>
<dbReference type="GO" id="GO:0015935">
    <property type="term" value="C:small ribosomal subunit"/>
    <property type="evidence" value="ECO:0007669"/>
    <property type="project" value="InterPro"/>
</dbReference>
<comment type="function">
    <text evidence="6">One of the primary rRNA binding proteins, it binds directly to 16S rRNA where it nucleates assembly of the head domain of the 30S subunit. Is located at the subunit interface close to the decoding center, probably blocks exit of the E-site tRNA.</text>
</comment>
<reference evidence="9 10" key="1">
    <citation type="submission" date="2017-09" db="EMBL/GenBank/DDBJ databases">
        <title>Depth-based differentiation of microbial function through sediment-hosted aquifers and enrichment of novel symbionts in the deep terrestrial subsurface.</title>
        <authorList>
            <person name="Probst A.J."/>
            <person name="Ladd B."/>
            <person name="Jarett J.K."/>
            <person name="Geller-Mcgrath D.E."/>
            <person name="Sieber C.M."/>
            <person name="Emerson J.B."/>
            <person name="Anantharaman K."/>
            <person name="Thomas B.C."/>
            <person name="Malmstrom R."/>
            <person name="Stieglmeier M."/>
            <person name="Klingl A."/>
            <person name="Woyke T."/>
            <person name="Ryan C.M."/>
            <person name="Banfield J.F."/>
        </authorList>
    </citation>
    <scope>NUCLEOTIDE SEQUENCE [LARGE SCALE GENOMIC DNA]</scope>
    <source>
        <strain evidence="9">CG10_big_fil_rev_8_21_14_0_10_50_16</strain>
    </source>
</reference>
<dbReference type="Pfam" id="PF00177">
    <property type="entry name" value="Ribosomal_S7"/>
    <property type="match status" value="1"/>
</dbReference>
<dbReference type="Gene3D" id="1.10.455.10">
    <property type="entry name" value="Ribosomal protein S7 domain"/>
    <property type="match status" value="1"/>
</dbReference>
<name>A0A2H0RM19_9BACT</name>
<evidence type="ECO:0000256" key="4">
    <source>
        <dbReference type="ARBA" id="ARBA00022980"/>
    </source>
</evidence>